<dbReference type="InterPro" id="IPR050457">
    <property type="entry name" value="ZnFinger_BTB_dom_contain"/>
</dbReference>
<keyword evidence="14" id="KW-1185">Reference proteome</keyword>
<comment type="function">
    <text evidence="1">May be involved in transcriptional regulation.</text>
</comment>
<dbReference type="InterPro" id="IPR000210">
    <property type="entry name" value="BTB/POZ_dom"/>
</dbReference>
<dbReference type="SUPFAM" id="SSF54695">
    <property type="entry name" value="POZ domain"/>
    <property type="match status" value="1"/>
</dbReference>
<name>A0A7M4E1X9_CROPO</name>
<dbReference type="SMART" id="SM00225">
    <property type="entry name" value="BTB"/>
    <property type="match status" value="1"/>
</dbReference>
<keyword evidence="3" id="KW-0597">Phosphoprotein</keyword>
<dbReference type="AlphaFoldDB" id="A0A7M4E1X9"/>
<dbReference type="InterPro" id="IPR011333">
    <property type="entry name" value="SKP1/BTB/POZ_sf"/>
</dbReference>
<keyword evidence="7" id="KW-0862">Zinc</keyword>
<dbReference type="Ensembl" id="ENSCPRT00005003680.1">
    <property type="protein sequence ID" value="ENSCPRP00005003143.1"/>
    <property type="gene ID" value="ENSCPRG00005002283.1"/>
</dbReference>
<keyword evidence="5" id="KW-0677">Repeat</keyword>
<dbReference type="Pfam" id="PF00651">
    <property type="entry name" value="BTB"/>
    <property type="match status" value="1"/>
</dbReference>
<comment type="subcellular location">
    <subcellularLocation>
        <location evidence="2">Nucleus</location>
    </subcellularLocation>
</comment>
<keyword evidence="10" id="KW-0804">Transcription</keyword>
<keyword evidence="11" id="KW-0539">Nucleus</keyword>
<evidence type="ECO:0000256" key="6">
    <source>
        <dbReference type="ARBA" id="ARBA00022771"/>
    </source>
</evidence>
<accession>A0A7M4E1X9</accession>
<sequence length="389" mass="44698">MELIRHEVKHDFLVWPSVEWMFLLASLFCDCSILVEGKVFNTHRNVLFPVSLLQHGHFSPCSPVVMLDFVYSGALSLTGQNMIEVISAASYLQMTDIICACKTFIKSLLDISEKEKDCYFGLSEKELNTSEAKSPCLYRTEWTAVLHAWKWTLILGCLWWTQRRHPIKKCIKRIGLSQSSDVPPYKSWKYGARDAEPVSHISQFVEQVQLDTEVDSAHVGYQNDLGSELLLKSLLVLKCPFCTHMVKQKADLKHHLHYFRGSMNLDGKKITSLFSLTSNLKFSIHQACKPICRKCKHHVTDLTRQVVQEGTRRYRLYNECLTEAGIESIPNDLEAEESFTFASEEDKESRWHFDEDHRATGIVDDSGLIIQEVETEDETEEKEIKQSIS</sequence>
<reference evidence="13" key="1">
    <citation type="submission" date="2025-08" db="UniProtKB">
        <authorList>
            <consortium name="Ensembl"/>
        </authorList>
    </citation>
    <scope>IDENTIFICATION</scope>
</reference>
<evidence type="ECO:0000256" key="11">
    <source>
        <dbReference type="ARBA" id="ARBA00023242"/>
    </source>
</evidence>
<evidence type="ECO:0000259" key="12">
    <source>
        <dbReference type="SMART" id="SM00225"/>
    </source>
</evidence>
<evidence type="ECO:0000256" key="1">
    <source>
        <dbReference type="ARBA" id="ARBA00003767"/>
    </source>
</evidence>
<dbReference type="GO" id="GO:0000978">
    <property type="term" value="F:RNA polymerase II cis-regulatory region sequence-specific DNA binding"/>
    <property type="evidence" value="ECO:0007669"/>
    <property type="project" value="TreeGrafter"/>
</dbReference>
<evidence type="ECO:0000256" key="9">
    <source>
        <dbReference type="ARBA" id="ARBA00023125"/>
    </source>
</evidence>
<evidence type="ECO:0000256" key="3">
    <source>
        <dbReference type="ARBA" id="ARBA00022553"/>
    </source>
</evidence>
<dbReference type="GO" id="GO:0005634">
    <property type="term" value="C:nucleus"/>
    <property type="evidence" value="ECO:0007669"/>
    <property type="project" value="UniProtKB-SubCell"/>
</dbReference>
<dbReference type="PANTHER" id="PTHR46105:SF12">
    <property type="entry name" value="ZINC FINGER AND BTB DOMAIN-CONTAINING PROTEIN 8A"/>
    <property type="match status" value="1"/>
</dbReference>
<reference evidence="13" key="2">
    <citation type="submission" date="2025-09" db="UniProtKB">
        <authorList>
            <consortium name="Ensembl"/>
        </authorList>
    </citation>
    <scope>IDENTIFICATION</scope>
</reference>
<dbReference type="Proteomes" id="UP000594220">
    <property type="component" value="Unplaced"/>
</dbReference>
<keyword evidence="9" id="KW-0238">DNA-binding</keyword>
<evidence type="ECO:0000256" key="4">
    <source>
        <dbReference type="ARBA" id="ARBA00022723"/>
    </source>
</evidence>
<evidence type="ECO:0000256" key="10">
    <source>
        <dbReference type="ARBA" id="ARBA00023163"/>
    </source>
</evidence>
<feature type="domain" description="BTB" evidence="12">
    <location>
        <begin position="29"/>
        <end position="109"/>
    </location>
</feature>
<keyword evidence="6" id="KW-0863">Zinc-finger</keyword>
<keyword evidence="8" id="KW-0805">Transcription regulation</keyword>
<dbReference type="PANTHER" id="PTHR46105">
    <property type="entry name" value="AGAP004733-PA"/>
    <property type="match status" value="1"/>
</dbReference>
<evidence type="ECO:0000313" key="14">
    <source>
        <dbReference type="Proteomes" id="UP000594220"/>
    </source>
</evidence>
<dbReference type="GeneTree" id="ENSGT00940000157491"/>
<evidence type="ECO:0000313" key="13">
    <source>
        <dbReference type="Ensembl" id="ENSCPRP00005003143.1"/>
    </source>
</evidence>
<keyword evidence="4" id="KW-0479">Metal-binding</keyword>
<proteinExistence type="predicted"/>
<evidence type="ECO:0000256" key="5">
    <source>
        <dbReference type="ARBA" id="ARBA00022737"/>
    </source>
</evidence>
<dbReference type="Gene3D" id="3.30.710.10">
    <property type="entry name" value="Potassium Channel Kv1.1, Chain A"/>
    <property type="match status" value="1"/>
</dbReference>
<organism evidence="13 14">
    <name type="scientific">Crocodylus porosus</name>
    <name type="common">Saltwater crocodile</name>
    <name type="synonym">Estuarine crocodile</name>
    <dbReference type="NCBI Taxonomy" id="8502"/>
    <lineage>
        <taxon>Eukaryota</taxon>
        <taxon>Metazoa</taxon>
        <taxon>Chordata</taxon>
        <taxon>Craniata</taxon>
        <taxon>Vertebrata</taxon>
        <taxon>Euteleostomi</taxon>
        <taxon>Archelosauria</taxon>
        <taxon>Archosauria</taxon>
        <taxon>Crocodylia</taxon>
        <taxon>Longirostres</taxon>
        <taxon>Crocodylidae</taxon>
        <taxon>Crocodylus</taxon>
    </lineage>
</organism>
<evidence type="ECO:0000256" key="8">
    <source>
        <dbReference type="ARBA" id="ARBA00023015"/>
    </source>
</evidence>
<protein>
    <recommendedName>
        <fullName evidence="12">BTB domain-containing protein</fullName>
    </recommendedName>
</protein>
<evidence type="ECO:0000256" key="7">
    <source>
        <dbReference type="ARBA" id="ARBA00022833"/>
    </source>
</evidence>
<evidence type="ECO:0000256" key="2">
    <source>
        <dbReference type="ARBA" id="ARBA00004123"/>
    </source>
</evidence>
<dbReference type="GO" id="GO:0008270">
    <property type="term" value="F:zinc ion binding"/>
    <property type="evidence" value="ECO:0007669"/>
    <property type="project" value="UniProtKB-KW"/>
</dbReference>
<dbReference type="GO" id="GO:0000981">
    <property type="term" value="F:DNA-binding transcription factor activity, RNA polymerase II-specific"/>
    <property type="evidence" value="ECO:0007669"/>
    <property type="project" value="TreeGrafter"/>
</dbReference>